<dbReference type="Proteomes" id="UP000827889">
    <property type="component" value="Chromosome 3"/>
</dbReference>
<dbReference type="InterPro" id="IPR042197">
    <property type="entry name" value="Apaf_helical"/>
</dbReference>
<protein>
    <submittedName>
        <fullName evidence="4">TMV resistance protein N-like</fullName>
    </submittedName>
</protein>
<dbReference type="PANTHER" id="PTHR11017:SF292">
    <property type="entry name" value="AAA+ ATPASE DOMAIN-CONTAINING PROTEIN"/>
    <property type="match status" value="1"/>
</dbReference>
<dbReference type="InterPro" id="IPR036390">
    <property type="entry name" value="WH_DNA-bd_sf"/>
</dbReference>
<dbReference type="RefSeq" id="XP_048132160.1">
    <property type="nucleotide sequence ID" value="XM_048276203.1"/>
</dbReference>
<proteinExistence type="predicted"/>
<sequence length="274" mass="31222">MSPKLRALAGKANWFGNGSRILVTTRDSQLLIPRIDKYHVYEVQALDNSEAYELLSKHAFPPHYKLQIKADLVDGVLDHVKGLPLALEVLGSLLCGRRQDEWESTLDNLSRIPKKDINDVLKISYDGLEANEKEIFLHIVCFFKGWEFCYVKKVLGGCDLNAVIGLQILTERSLIRTESGNIQVHDLIQLMGKDIVNQESDYPERRSRLWQYEDVLDVLSRDMGDCDVKAIVLEPLVPIKLSIGHDAFTKPRRLRLLILRNVSFQGPICLSKEE</sequence>
<evidence type="ECO:0000313" key="4">
    <source>
        <dbReference type="RefSeq" id="XP_048132160.1"/>
    </source>
</evidence>
<dbReference type="SUPFAM" id="SSF46785">
    <property type="entry name" value="Winged helix' DNA-binding domain"/>
    <property type="match status" value="1"/>
</dbReference>
<dbReference type="PANTHER" id="PTHR11017">
    <property type="entry name" value="LEUCINE-RICH REPEAT-CONTAINING PROTEIN"/>
    <property type="match status" value="1"/>
</dbReference>
<reference evidence="4" key="1">
    <citation type="submission" date="2025-08" db="UniProtKB">
        <authorList>
            <consortium name="RefSeq"/>
        </authorList>
    </citation>
    <scope>IDENTIFICATION</scope>
    <source>
        <tissue evidence="4">Leaf</tissue>
    </source>
</reference>
<organism evidence="3 4">
    <name type="scientific">Rhodamnia argentea</name>
    <dbReference type="NCBI Taxonomy" id="178133"/>
    <lineage>
        <taxon>Eukaryota</taxon>
        <taxon>Viridiplantae</taxon>
        <taxon>Streptophyta</taxon>
        <taxon>Embryophyta</taxon>
        <taxon>Tracheophyta</taxon>
        <taxon>Spermatophyta</taxon>
        <taxon>Magnoliopsida</taxon>
        <taxon>eudicotyledons</taxon>
        <taxon>Gunneridae</taxon>
        <taxon>Pentapetalae</taxon>
        <taxon>rosids</taxon>
        <taxon>malvids</taxon>
        <taxon>Myrtales</taxon>
        <taxon>Myrtaceae</taxon>
        <taxon>Myrtoideae</taxon>
        <taxon>Myrteae</taxon>
        <taxon>Australasian group</taxon>
        <taxon>Rhodamnia</taxon>
    </lineage>
</organism>
<dbReference type="InterPro" id="IPR027417">
    <property type="entry name" value="P-loop_NTPase"/>
</dbReference>
<dbReference type="Gene3D" id="1.10.8.430">
    <property type="entry name" value="Helical domain of apoptotic protease-activating factors"/>
    <property type="match status" value="1"/>
</dbReference>
<dbReference type="SUPFAM" id="SSF52540">
    <property type="entry name" value="P-loop containing nucleoside triphosphate hydrolases"/>
    <property type="match status" value="1"/>
</dbReference>
<evidence type="ECO:0000259" key="2">
    <source>
        <dbReference type="Pfam" id="PF23282"/>
    </source>
</evidence>
<evidence type="ECO:0000313" key="3">
    <source>
        <dbReference type="Proteomes" id="UP000827889"/>
    </source>
</evidence>
<name>A0ABM3H6C7_9MYRT</name>
<evidence type="ECO:0000256" key="1">
    <source>
        <dbReference type="ARBA" id="ARBA00022737"/>
    </source>
</evidence>
<keyword evidence="3" id="KW-1185">Reference proteome</keyword>
<accession>A0ABM3H6C7</accession>
<feature type="domain" description="Disease resistance protein Roq1-like winged-helix" evidence="2">
    <location>
        <begin position="129"/>
        <end position="200"/>
    </location>
</feature>
<keyword evidence="1" id="KW-0677">Repeat</keyword>
<dbReference type="Pfam" id="PF23282">
    <property type="entry name" value="WHD_ROQ1"/>
    <property type="match status" value="1"/>
</dbReference>
<gene>
    <name evidence="4" type="primary">LOC115754125</name>
</gene>
<dbReference type="GeneID" id="115754125"/>
<dbReference type="InterPro" id="IPR044974">
    <property type="entry name" value="Disease_R_plants"/>
</dbReference>
<dbReference type="InterPro" id="IPR058192">
    <property type="entry name" value="WHD_ROQ1-like"/>
</dbReference>